<dbReference type="AlphaFoldDB" id="A0A562SBB5"/>
<dbReference type="Proteomes" id="UP000316167">
    <property type="component" value="Unassembled WGS sequence"/>
</dbReference>
<keyword evidence="1" id="KW-0175">Coiled coil</keyword>
<evidence type="ECO:0000256" key="1">
    <source>
        <dbReference type="SAM" id="Coils"/>
    </source>
</evidence>
<sequence>MPASCGIFFTLKNLIMASLIDKIVNASDEKVQERLQLLLATARGKLGEFELELQEMFRNPAAQENVQIIGNRAFEQYKIYSVNISQTPAGAIREVLDKFFQGTEEGVKSGILGLVEIGLNTVLGNRIAGEVEQSMFFIIPDKLNLIRVDVRVWRYNFTSTDIIDTVENAFCYIFTKSIIDHKKLSPDELIYFISRISGGNFDEALKLIDNLKILVEKLTELYKILQSMDTDIMQQKLLDEHPTWAQRMHSAATFKKQDAVAAAEAPKQEQ</sequence>
<feature type="coiled-coil region" evidence="1">
    <location>
        <begin position="201"/>
        <end position="228"/>
    </location>
</feature>
<gene>
    <name evidence="2" type="ORF">IQ13_4198</name>
</gene>
<accession>A0A562SBB5</accession>
<keyword evidence="3" id="KW-1185">Reference proteome</keyword>
<comment type="caution">
    <text evidence="2">The sequence shown here is derived from an EMBL/GenBank/DDBJ whole genome shotgun (WGS) entry which is preliminary data.</text>
</comment>
<proteinExistence type="predicted"/>
<name>A0A562SBB5_9BACT</name>
<dbReference type="EMBL" id="VLLE01000008">
    <property type="protein sequence ID" value="TWI77956.1"/>
    <property type="molecule type" value="Genomic_DNA"/>
</dbReference>
<evidence type="ECO:0000313" key="2">
    <source>
        <dbReference type="EMBL" id="TWI77956.1"/>
    </source>
</evidence>
<protein>
    <submittedName>
        <fullName evidence="2">Uncharacterized protein</fullName>
    </submittedName>
</protein>
<reference evidence="2 3" key="1">
    <citation type="journal article" date="2015" name="Stand. Genomic Sci.">
        <title>Genomic Encyclopedia of Bacterial and Archaeal Type Strains, Phase III: the genomes of soil and plant-associated and newly described type strains.</title>
        <authorList>
            <person name="Whitman W.B."/>
            <person name="Woyke T."/>
            <person name="Klenk H.P."/>
            <person name="Zhou Y."/>
            <person name="Lilburn T.G."/>
            <person name="Beck B.J."/>
            <person name="De Vos P."/>
            <person name="Vandamme P."/>
            <person name="Eisen J.A."/>
            <person name="Garrity G."/>
            <person name="Hugenholtz P."/>
            <person name="Kyrpides N.C."/>
        </authorList>
    </citation>
    <scope>NUCLEOTIDE SEQUENCE [LARGE SCALE GENOMIC DNA]</scope>
    <source>
        <strain evidence="2 3">CGMCC 1.7271</strain>
    </source>
</reference>
<evidence type="ECO:0000313" key="3">
    <source>
        <dbReference type="Proteomes" id="UP000316167"/>
    </source>
</evidence>
<organism evidence="2 3">
    <name type="scientific">Lacibacter cauensis</name>
    <dbReference type="NCBI Taxonomy" id="510947"/>
    <lineage>
        <taxon>Bacteria</taxon>
        <taxon>Pseudomonadati</taxon>
        <taxon>Bacteroidota</taxon>
        <taxon>Chitinophagia</taxon>
        <taxon>Chitinophagales</taxon>
        <taxon>Chitinophagaceae</taxon>
        <taxon>Lacibacter</taxon>
    </lineage>
</organism>